<dbReference type="InterPro" id="IPR004785">
    <property type="entry name" value="RpiB"/>
</dbReference>
<evidence type="ECO:0000256" key="1">
    <source>
        <dbReference type="ARBA" id="ARBA00008754"/>
    </source>
</evidence>
<dbReference type="InterPro" id="IPR003500">
    <property type="entry name" value="RpiB_LacA_LacB"/>
</dbReference>
<gene>
    <name evidence="3" type="primary">rpiB</name>
    <name evidence="3" type="ORF">AVCANL283_02985</name>
</gene>
<dbReference type="EMBL" id="JACGBB010000004">
    <property type="protein sequence ID" value="MBZ7987085.1"/>
    <property type="molecule type" value="Genomic_DNA"/>
</dbReference>
<dbReference type="PANTHER" id="PTHR30345">
    <property type="entry name" value="RIBOSE-5-PHOSPHATE ISOMERASE B"/>
    <property type="match status" value="1"/>
</dbReference>
<evidence type="ECO:0000256" key="2">
    <source>
        <dbReference type="ARBA" id="ARBA00023235"/>
    </source>
</evidence>
<dbReference type="SUPFAM" id="SSF89623">
    <property type="entry name" value="Ribose/Galactose isomerase RpiB/AlsB"/>
    <property type="match status" value="1"/>
</dbReference>
<comment type="caution">
    <text evidence="3">The sequence shown here is derived from an EMBL/GenBank/DDBJ whole genome shotgun (WGS) entry which is preliminary data.</text>
</comment>
<proteinExistence type="inferred from homology"/>
<dbReference type="InterPro" id="IPR036569">
    <property type="entry name" value="RpiB_LacA_LacB_sf"/>
</dbReference>
<accession>A0ABS7WQQ1</accession>
<dbReference type="GO" id="GO:0004751">
    <property type="term" value="F:ribose-5-phosphate isomerase activity"/>
    <property type="evidence" value="ECO:0007669"/>
    <property type="project" value="UniProtKB-EC"/>
</dbReference>
<keyword evidence="4" id="KW-1185">Reference proteome</keyword>
<dbReference type="RefSeq" id="WP_172233389.1">
    <property type="nucleotide sequence ID" value="NZ_CP035946.1"/>
</dbReference>
<sequence>MRLLFANDHAASELKMQLIEYFQKDYECINYGTNDNNSVDYPDYAQKVCENMDENSIGILLCGSGIGMSIAANKHKGIRAALCHCVEYAKLAREHNNANILCIGARFCDFELAKDMIKTFLNTTFAANRHTIRVEKLDKL</sequence>
<dbReference type="PANTHER" id="PTHR30345:SF0">
    <property type="entry name" value="DNA DAMAGE-REPAIR_TOLERATION PROTEIN DRT102"/>
    <property type="match status" value="1"/>
</dbReference>
<reference evidence="3 4" key="1">
    <citation type="submission" date="2020-07" db="EMBL/GenBank/DDBJ databases">
        <title>Transfer of Campylobacter canadensis to the novel genus Avispirillum gen. nov., that also includes two novel species recovered from migratory waterfowl: Avispirillum anseris sp. nov. and Avispirillum brantae sp. nov.</title>
        <authorList>
            <person name="Miller W.G."/>
            <person name="Chapman M.H."/>
            <person name="Yee E."/>
            <person name="Inglis G.D."/>
        </authorList>
    </citation>
    <scope>NUCLEOTIDE SEQUENCE [LARGE SCALE GENOMIC DNA]</scope>
    <source>
        <strain evidence="3 4">L283</strain>
    </source>
</reference>
<dbReference type="NCBIfam" id="TIGR00689">
    <property type="entry name" value="rpiB_lacA_lacB"/>
    <property type="match status" value="1"/>
</dbReference>
<organism evidence="3 4">
    <name type="scientific">Campylobacter canadensis</name>
    <dbReference type="NCBI Taxonomy" id="449520"/>
    <lineage>
        <taxon>Bacteria</taxon>
        <taxon>Pseudomonadati</taxon>
        <taxon>Campylobacterota</taxon>
        <taxon>Epsilonproteobacteria</taxon>
        <taxon>Campylobacterales</taxon>
        <taxon>Campylobacteraceae</taxon>
        <taxon>Campylobacter</taxon>
    </lineage>
</organism>
<evidence type="ECO:0000313" key="4">
    <source>
        <dbReference type="Proteomes" id="UP000786183"/>
    </source>
</evidence>
<evidence type="ECO:0000313" key="3">
    <source>
        <dbReference type="EMBL" id="MBZ7987085.1"/>
    </source>
</evidence>
<keyword evidence="2 3" id="KW-0413">Isomerase</keyword>
<dbReference type="NCBIfam" id="TIGR01120">
    <property type="entry name" value="rpiB"/>
    <property type="match status" value="1"/>
</dbReference>
<dbReference type="Gene3D" id="3.40.1400.10">
    <property type="entry name" value="Sugar-phosphate isomerase, RpiB/LacA/LacB"/>
    <property type="match status" value="1"/>
</dbReference>
<dbReference type="EC" id="5.3.1.6" evidence="3"/>
<dbReference type="Pfam" id="PF02502">
    <property type="entry name" value="LacAB_rpiB"/>
    <property type="match status" value="1"/>
</dbReference>
<name>A0ABS7WQQ1_9BACT</name>
<comment type="similarity">
    <text evidence="1">Belongs to the LacAB/RpiB family.</text>
</comment>
<dbReference type="PIRSF" id="PIRSF005384">
    <property type="entry name" value="RpiB_LacA_B"/>
    <property type="match status" value="1"/>
</dbReference>
<dbReference type="Proteomes" id="UP000786183">
    <property type="component" value="Unassembled WGS sequence"/>
</dbReference>
<protein>
    <submittedName>
        <fullName evidence="3">Ribose 5-phosphate isomerase B</fullName>
        <ecNumber evidence="3">5.3.1.6</ecNumber>
    </submittedName>
</protein>
<dbReference type="NCBIfam" id="NF004051">
    <property type="entry name" value="PRK05571.1"/>
    <property type="match status" value="1"/>
</dbReference>